<name>H2YJV6_CIOSA</name>
<evidence type="ECO:0000313" key="2">
    <source>
        <dbReference type="Ensembl" id="ENSCSAVP00000005605.1"/>
    </source>
</evidence>
<reference evidence="2" key="2">
    <citation type="submission" date="2025-08" db="UniProtKB">
        <authorList>
            <consortium name="Ensembl"/>
        </authorList>
    </citation>
    <scope>IDENTIFICATION</scope>
</reference>
<keyword evidence="3" id="KW-1185">Reference proteome</keyword>
<reference evidence="2" key="3">
    <citation type="submission" date="2025-09" db="UniProtKB">
        <authorList>
            <consortium name="Ensembl"/>
        </authorList>
    </citation>
    <scope>IDENTIFICATION</scope>
</reference>
<dbReference type="GO" id="GO:0007018">
    <property type="term" value="P:microtubule-based movement"/>
    <property type="evidence" value="ECO:0007669"/>
    <property type="project" value="InterPro"/>
</dbReference>
<evidence type="ECO:0000256" key="1">
    <source>
        <dbReference type="SAM" id="MobiDB-lite"/>
    </source>
</evidence>
<dbReference type="InterPro" id="IPR026983">
    <property type="entry name" value="DHC"/>
</dbReference>
<dbReference type="InParanoid" id="H2YJV6"/>
<accession>H2YJV6</accession>
<protein>
    <submittedName>
        <fullName evidence="2">Uncharacterized protein</fullName>
    </submittedName>
</protein>
<sequence length="270" mass="29646">MAHARHLLERLGQLQKAREAVMSISQTMISEIRSYGSPPEAVKSVMISTYLLLGEKEENLLDWRNIRAMIGKMGKAALKRRVVECEAADIKPLVAARVAQVVSETNINEVEDISKAISYFYGWCDTMLEEVKDYHSIEDFESLLTPQAPVVEKKKLKKNKVSPLPTPEVGKIKPVLAGDDLEDRLSPEGVSTAIEHEEDNESNPESSSDNDSDEEHSPEDVGMMGSRSSFHESNESVSKPSTSLSAVSSVASETSSPAQLETGDGPKIFI</sequence>
<reference evidence="3" key="1">
    <citation type="submission" date="2003-08" db="EMBL/GenBank/DDBJ databases">
        <authorList>
            <person name="Birren B."/>
            <person name="Nusbaum C."/>
            <person name="Abebe A."/>
            <person name="Abouelleil A."/>
            <person name="Adekoya E."/>
            <person name="Ait-zahra M."/>
            <person name="Allen N."/>
            <person name="Allen T."/>
            <person name="An P."/>
            <person name="Anderson M."/>
            <person name="Anderson S."/>
            <person name="Arachchi H."/>
            <person name="Armbruster J."/>
            <person name="Bachantsang P."/>
            <person name="Baldwin J."/>
            <person name="Barry A."/>
            <person name="Bayul T."/>
            <person name="Blitshsteyn B."/>
            <person name="Bloom T."/>
            <person name="Blye J."/>
            <person name="Boguslavskiy L."/>
            <person name="Borowsky M."/>
            <person name="Boukhgalter B."/>
            <person name="Brunache A."/>
            <person name="Butler J."/>
            <person name="Calixte N."/>
            <person name="Calvo S."/>
            <person name="Camarata J."/>
            <person name="Campo K."/>
            <person name="Chang J."/>
            <person name="Cheshatsang Y."/>
            <person name="Citroen M."/>
            <person name="Collymore A."/>
            <person name="Considine T."/>
            <person name="Cook A."/>
            <person name="Cooke P."/>
            <person name="Corum B."/>
            <person name="Cuomo C."/>
            <person name="David R."/>
            <person name="Dawoe T."/>
            <person name="Degray S."/>
            <person name="Dodge S."/>
            <person name="Dooley K."/>
            <person name="Dorje P."/>
            <person name="Dorjee K."/>
            <person name="Dorris L."/>
            <person name="Duffey N."/>
            <person name="Dupes A."/>
            <person name="Elkins T."/>
            <person name="Engels R."/>
            <person name="Erickson J."/>
            <person name="Farina A."/>
            <person name="Faro S."/>
            <person name="Ferreira P."/>
            <person name="Fischer H."/>
            <person name="Fitzgerald M."/>
            <person name="Foley K."/>
            <person name="Gage D."/>
            <person name="Galagan J."/>
            <person name="Gearin G."/>
            <person name="Gnerre S."/>
            <person name="Gnirke A."/>
            <person name="Goyette A."/>
            <person name="Graham J."/>
            <person name="Grandbois E."/>
            <person name="Gyaltsen K."/>
            <person name="Hafez N."/>
            <person name="Hagopian D."/>
            <person name="Hagos B."/>
            <person name="Hall J."/>
            <person name="Hatcher B."/>
            <person name="Heller A."/>
            <person name="Higgins H."/>
            <person name="Honan T."/>
            <person name="Horn A."/>
            <person name="Houde N."/>
            <person name="Hughes L."/>
            <person name="Hulme W."/>
            <person name="Husby E."/>
            <person name="Iliev I."/>
            <person name="Jaffe D."/>
            <person name="Jones C."/>
            <person name="Kamal M."/>
            <person name="Kamat A."/>
            <person name="Kamvysselis M."/>
            <person name="Karlsson E."/>
            <person name="Kells C."/>
            <person name="Kieu A."/>
            <person name="Kisner P."/>
            <person name="Kodira C."/>
            <person name="Kulbokas E."/>
            <person name="Labutti K."/>
            <person name="Lama D."/>
            <person name="Landers T."/>
            <person name="Leger J."/>
            <person name="Levine S."/>
            <person name="Lewis D."/>
            <person name="Lewis T."/>
            <person name="Lindblad-toh K."/>
            <person name="Liu X."/>
            <person name="Lokyitsang T."/>
            <person name="Lokyitsang Y."/>
            <person name="Lucien O."/>
            <person name="Lui A."/>
            <person name="Ma L.J."/>
            <person name="Mabbitt R."/>
            <person name="Macdonald J."/>
            <person name="Maclean C."/>
            <person name="Major J."/>
            <person name="Manning J."/>
            <person name="Marabella R."/>
            <person name="Maru K."/>
            <person name="Matthews C."/>
            <person name="Mauceli E."/>
            <person name="Mccarthy M."/>
            <person name="Mcdonough S."/>
            <person name="Mcghee T."/>
            <person name="Meldrim J."/>
            <person name="Meneus L."/>
            <person name="Mesirov J."/>
            <person name="Mihalev A."/>
            <person name="Mihova T."/>
            <person name="Mikkelsen T."/>
            <person name="Mlenga V."/>
            <person name="Moru K."/>
            <person name="Mozes J."/>
            <person name="Mulrain L."/>
            <person name="Munson G."/>
            <person name="Naylor J."/>
            <person name="Newes C."/>
            <person name="Nguyen C."/>
            <person name="Nguyen N."/>
            <person name="Nguyen T."/>
            <person name="Nicol R."/>
            <person name="Nielsen C."/>
            <person name="Nizzari M."/>
            <person name="Norbu C."/>
            <person name="Norbu N."/>
            <person name="O'donnell P."/>
            <person name="Okoawo O."/>
            <person name="O'leary S."/>
            <person name="Omotosho B."/>
            <person name="O'neill K."/>
            <person name="Osman S."/>
            <person name="Parker S."/>
            <person name="Perrin D."/>
            <person name="Phunkhang P."/>
            <person name="Piqani B."/>
            <person name="Purcell S."/>
            <person name="Rachupka T."/>
            <person name="Ramasamy U."/>
            <person name="Rameau R."/>
            <person name="Ray V."/>
            <person name="Raymond C."/>
            <person name="Retta R."/>
            <person name="Richardson S."/>
            <person name="Rise C."/>
            <person name="Rodriguez J."/>
            <person name="Rogers J."/>
            <person name="Rogov P."/>
            <person name="Rutman M."/>
            <person name="Schupbach R."/>
            <person name="Seaman C."/>
            <person name="Settipalli S."/>
            <person name="Sharpe T."/>
            <person name="Sheridan J."/>
            <person name="Sherpa N."/>
            <person name="Shi J."/>
            <person name="Smirnov S."/>
            <person name="Smith C."/>
            <person name="Sougnez C."/>
            <person name="Spencer B."/>
            <person name="Stalker J."/>
            <person name="Stange-thomann N."/>
            <person name="Stavropoulos S."/>
            <person name="Stetson K."/>
            <person name="Stone C."/>
            <person name="Stone S."/>
            <person name="Stubbs M."/>
            <person name="Talamas J."/>
            <person name="Tchuinga P."/>
            <person name="Tenzing P."/>
            <person name="Tesfaye S."/>
            <person name="Theodore J."/>
            <person name="Thoulutsang Y."/>
            <person name="Topham K."/>
            <person name="Towey S."/>
            <person name="Tsamla T."/>
            <person name="Tsomo N."/>
            <person name="Vallee D."/>
            <person name="Vassiliev H."/>
            <person name="Venkataraman V."/>
            <person name="Vinson J."/>
            <person name="Vo A."/>
            <person name="Wade C."/>
            <person name="Wang S."/>
            <person name="Wangchuk T."/>
            <person name="Wangdi T."/>
            <person name="Whittaker C."/>
            <person name="Wilkinson J."/>
            <person name="Wu Y."/>
            <person name="Wyman D."/>
            <person name="Yadav S."/>
            <person name="Yang S."/>
            <person name="Yang X."/>
            <person name="Yeager S."/>
            <person name="Yee E."/>
            <person name="Young G."/>
            <person name="Zainoun J."/>
            <person name="Zembeck L."/>
            <person name="Zimmer A."/>
            <person name="Zody M."/>
            <person name="Lander E."/>
        </authorList>
    </citation>
    <scope>NUCLEOTIDE SEQUENCE [LARGE SCALE GENOMIC DNA]</scope>
</reference>
<dbReference type="GO" id="GO:0045505">
    <property type="term" value="F:dynein intermediate chain binding"/>
    <property type="evidence" value="ECO:0007669"/>
    <property type="project" value="InterPro"/>
</dbReference>
<dbReference type="Ensembl" id="ENSCSAVT00000005680.1">
    <property type="protein sequence ID" value="ENSCSAVP00000005605.1"/>
    <property type="gene ID" value="ENSCSAVG00000003348.1"/>
</dbReference>
<feature type="compositionally biased region" description="Low complexity" evidence="1">
    <location>
        <begin position="236"/>
        <end position="258"/>
    </location>
</feature>
<dbReference type="GO" id="GO:0030286">
    <property type="term" value="C:dynein complex"/>
    <property type="evidence" value="ECO:0007669"/>
    <property type="project" value="InterPro"/>
</dbReference>
<dbReference type="GeneTree" id="ENSGT00940000171127"/>
<dbReference type="Proteomes" id="UP000007875">
    <property type="component" value="Unassembled WGS sequence"/>
</dbReference>
<dbReference type="STRING" id="51511.ENSCSAVP00000005605"/>
<evidence type="ECO:0000313" key="3">
    <source>
        <dbReference type="Proteomes" id="UP000007875"/>
    </source>
</evidence>
<dbReference type="GO" id="GO:0051959">
    <property type="term" value="F:dynein light intermediate chain binding"/>
    <property type="evidence" value="ECO:0007669"/>
    <property type="project" value="InterPro"/>
</dbReference>
<proteinExistence type="predicted"/>
<organism evidence="2 3">
    <name type="scientific">Ciona savignyi</name>
    <name type="common">Pacific transparent sea squirt</name>
    <dbReference type="NCBI Taxonomy" id="51511"/>
    <lineage>
        <taxon>Eukaryota</taxon>
        <taxon>Metazoa</taxon>
        <taxon>Chordata</taxon>
        <taxon>Tunicata</taxon>
        <taxon>Ascidiacea</taxon>
        <taxon>Phlebobranchia</taxon>
        <taxon>Cionidae</taxon>
        <taxon>Ciona</taxon>
    </lineage>
</organism>
<feature type="region of interest" description="Disordered" evidence="1">
    <location>
        <begin position="158"/>
        <end position="270"/>
    </location>
</feature>
<feature type="compositionally biased region" description="Acidic residues" evidence="1">
    <location>
        <begin position="196"/>
        <end position="217"/>
    </location>
</feature>
<dbReference type="AlphaFoldDB" id="H2YJV6"/>
<dbReference type="Gene3D" id="1.20.920.20">
    <property type="match status" value="1"/>
</dbReference>
<dbReference type="HOGENOM" id="CLU_1030392_0_0_1"/>
<dbReference type="PANTHER" id="PTHR22878">
    <property type="entry name" value="DYNEIN HEAVY CHAIN 6, AXONEMAL-LIKE-RELATED"/>
    <property type="match status" value="1"/>
</dbReference>
<dbReference type="PANTHER" id="PTHR22878:SF63">
    <property type="entry name" value="DYNEIN AXONEMAL HEAVY CHAIN 10"/>
    <property type="match status" value="1"/>
</dbReference>